<dbReference type="InterPro" id="IPR026024">
    <property type="entry name" value="Chemotaxis_MeTrfase_CheR"/>
</dbReference>
<dbReference type="PROSITE" id="PS50123">
    <property type="entry name" value="CHER"/>
    <property type="match status" value="1"/>
</dbReference>
<evidence type="ECO:0000256" key="1">
    <source>
        <dbReference type="ARBA" id="ARBA00022603"/>
    </source>
</evidence>
<dbReference type="InterPro" id="IPR000780">
    <property type="entry name" value="CheR_MeTrfase"/>
</dbReference>
<dbReference type="Pfam" id="PF03705">
    <property type="entry name" value="CheR_N"/>
    <property type="match status" value="1"/>
</dbReference>
<keyword evidence="3" id="KW-0949">S-adenosyl-L-methionine</keyword>
<keyword evidence="6" id="KW-1185">Reference proteome</keyword>
<protein>
    <submittedName>
        <fullName evidence="5">Protein-glutamate O-methyltransferase CheR</fullName>
    </submittedName>
</protein>
<dbReference type="AlphaFoldDB" id="A0A949TUA7"/>
<evidence type="ECO:0000313" key="6">
    <source>
        <dbReference type="Proteomes" id="UP000694308"/>
    </source>
</evidence>
<dbReference type="PANTHER" id="PTHR24422:SF19">
    <property type="entry name" value="CHEMOTAXIS PROTEIN METHYLTRANSFERASE"/>
    <property type="match status" value="1"/>
</dbReference>
<evidence type="ECO:0000259" key="4">
    <source>
        <dbReference type="PROSITE" id="PS50123"/>
    </source>
</evidence>
<dbReference type="Pfam" id="PF01739">
    <property type="entry name" value="CheR"/>
    <property type="match status" value="1"/>
</dbReference>
<sequence length="268" mass="32213">MVELKDKYFKEYSDLIYDKTGIFVRENKRQTFMMKIEKSMRRMKMPSHEEYLMYLKGNNSKEYFQQLVNDITTNTTEFFREKEHFHFIKKNLSFIMENNRRIESAKEIRIWCAGCSTGQESVSLAILLKEYLIRDIQIKILATDIDSEAIKQAIKGEYSNSDCEGIPKVLLNRYFDKVGTGFSVKEEIRNLIRYRLFNLMEEYRFKKNFDIIFCRNVMIYFNNNVQEKLVNKFYRYLVQGGLLFIGHSESLLNKEHKYTYIEPALYMK</sequence>
<evidence type="ECO:0000313" key="5">
    <source>
        <dbReference type="EMBL" id="MBV7276617.1"/>
    </source>
</evidence>
<dbReference type="InterPro" id="IPR022641">
    <property type="entry name" value="CheR_N"/>
</dbReference>
<comment type="caution">
    <text evidence="5">The sequence shown here is derived from an EMBL/GenBank/DDBJ whole genome shotgun (WGS) entry which is preliminary data.</text>
</comment>
<dbReference type="EMBL" id="JAEEGC010000191">
    <property type="protein sequence ID" value="MBV7276617.1"/>
    <property type="molecule type" value="Genomic_DNA"/>
</dbReference>
<dbReference type="GO" id="GO:0008757">
    <property type="term" value="F:S-adenosylmethionine-dependent methyltransferase activity"/>
    <property type="evidence" value="ECO:0007669"/>
    <property type="project" value="InterPro"/>
</dbReference>
<evidence type="ECO:0000256" key="2">
    <source>
        <dbReference type="ARBA" id="ARBA00022679"/>
    </source>
</evidence>
<dbReference type="Proteomes" id="UP000694308">
    <property type="component" value="Unassembled WGS sequence"/>
</dbReference>
<dbReference type="GO" id="GO:0032259">
    <property type="term" value="P:methylation"/>
    <property type="evidence" value="ECO:0007669"/>
    <property type="project" value="UniProtKB-KW"/>
</dbReference>
<reference evidence="5" key="1">
    <citation type="submission" date="2020-12" db="EMBL/GenBank/DDBJ databases">
        <title>Clostridium thailandense sp. nov., a novel acetogenic bacterium isolated from peat land soil in Thailand.</title>
        <authorList>
            <person name="Chaikitkaew S."/>
            <person name="Birkeland N.K."/>
        </authorList>
    </citation>
    <scope>NUCLEOTIDE SEQUENCE</scope>
    <source>
        <strain evidence="5">PL3</strain>
    </source>
</reference>
<accession>A0A949TUA7</accession>
<dbReference type="InterPro" id="IPR022642">
    <property type="entry name" value="CheR_C"/>
</dbReference>
<keyword evidence="2" id="KW-0808">Transferase</keyword>
<dbReference type="RefSeq" id="WP_218323698.1">
    <property type="nucleotide sequence ID" value="NZ_JAEEGC010000191.1"/>
</dbReference>
<keyword evidence="1" id="KW-0489">Methyltransferase</keyword>
<feature type="domain" description="CheR-type methyltransferase" evidence="4">
    <location>
        <begin position="1"/>
        <end position="268"/>
    </location>
</feature>
<evidence type="ECO:0000256" key="3">
    <source>
        <dbReference type="ARBA" id="ARBA00022691"/>
    </source>
</evidence>
<dbReference type="SMART" id="SM00138">
    <property type="entry name" value="MeTrc"/>
    <property type="match status" value="1"/>
</dbReference>
<proteinExistence type="predicted"/>
<dbReference type="PANTHER" id="PTHR24422">
    <property type="entry name" value="CHEMOTAXIS PROTEIN METHYLTRANSFERASE"/>
    <property type="match status" value="1"/>
</dbReference>
<dbReference type="PIRSF" id="PIRSF000410">
    <property type="entry name" value="CheR"/>
    <property type="match status" value="1"/>
</dbReference>
<dbReference type="InterPro" id="IPR050903">
    <property type="entry name" value="Bact_Chemotaxis_MeTrfase"/>
</dbReference>
<gene>
    <name evidence="5" type="ORF">I6U48_27475</name>
</gene>
<organism evidence="5 6">
    <name type="scientific">Clostridium thailandense</name>
    <dbReference type="NCBI Taxonomy" id="2794346"/>
    <lineage>
        <taxon>Bacteria</taxon>
        <taxon>Bacillati</taxon>
        <taxon>Bacillota</taxon>
        <taxon>Clostridia</taxon>
        <taxon>Eubacteriales</taxon>
        <taxon>Clostridiaceae</taxon>
        <taxon>Clostridium</taxon>
    </lineage>
</organism>
<name>A0A949TUA7_9CLOT</name>